<comment type="caution">
    <text evidence="4">The sequence shown here is derived from an EMBL/GenBank/DDBJ whole genome shotgun (WGS) entry which is preliminary data.</text>
</comment>
<protein>
    <submittedName>
        <fullName evidence="4">Spore germination protein</fullName>
    </submittedName>
</protein>
<dbReference type="InterPro" id="IPR004995">
    <property type="entry name" value="Spore_Ger"/>
</dbReference>
<dbReference type="Proteomes" id="UP000295325">
    <property type="component" value="Unassembled WGS sequence"/>
</dbReference>
<comment type="similarity">
    <text evidence="1">Belongs to the GerABKA family.</text>
</comment>
<keyword evidence="3" id="KW-1133">Transmembrane helix</keyword>
<dbReference type="PIRSF" id="PIRSF005690">
    <property type="entry name" value="GerBA"/>
    <property type="match status" value="1"/>
</dbReference>
<accession>A0A4R7KRW9</accession>
<keyword evidence="3" id="KW-0812">Transmembrane</keyword>
<dbReference type="PANTHER" id="PTHR22550">
    <property type="entry name" value="SPORE GERMINATION PROTEIN"/>
    <property type="match status" value="1"/>
</dbReference>
<sequence>MKIHRRKRDNEVLHEQKFESATTISEIIDDNISKVKNAFMDSNDVVFREFNIGGPEGHRMFLSYIDGMADKILLNDFVLMPLMLKAREVKPDLEDIRNSLIDATKNSAMAVTDFKEVDQIEDALLAIMAGETALFIDGYNKAIIIATRLWPARNTSEPSAETVIRGPRDGFVETIRFNTALVRRRIRDTRFKVKQIRVGTRSKTDIAIMYIDDIVDKRVLQKVEEKIKSINIDAVLDSGYVQQFIEEKQFTPFPQIQTTERPDVVAGAVYEGRVAIIVDNSPFALIVPTTLNAFFQSAEDYYSRSSITTFVRFLRLMVGTLSLVAPSLYIALTSYHPGIIPNKLILSIAATREGIPFPAFIEAIIMELTLEFLREAGVRLPRPIGSTIGIVGGIVIGQAAVSAGIVSPIMVVVVAITAISSFAIPNYEVATSFRLIRFILMILGAIYGLYGVVLGCMATLIHLVNLKSFGTPYLAPMAPFSMEDMKDTFILKLPWKYLKKRPIHLDPEDVLRQGGGEDDSK</sequence>
<dbReference type="GO" id="GO:0009847">
    <property type="term" value="P:spore germination"/>
    <property type="evidence" value="ECO:0007669"/>
    <property type="project" value="InterPro"/>
</dbReference>
<organism evidence="4 5">
    <name type="scientific">Fonticella tunisiensis</name>
    <dbReference type="NCBI Taxonomy" id="1096341"/>
    <lineage>
        <taxon>Bacteria</taxon>
        <taxon>Bacillati</taxon>
        <taxon>Bacillota</taxon>
        <taxon>Clostridia</taxon>
        <taxon>Eubacteriales</taxon>
        <taxon>Clostridiaceae</taxon>
        <taxon>Fonticella</taxon>
    </lineage>
</organism>
<gene>
    <name evidence="4" type="ORF">EDD71_10469</name>
</gene>
<evidence type="ECO:0000313" key="4">
    <source>
        <dbReference type="EMBL" id="TDT62345.1"/>
    </source>
</evidence>
<dbReference type="InterPro" id="IPR050768">
    <property type="entry name" value="UPF0353/GerABKA_families"/>
</dbReference>
<dbReference type="EMBL" id="SOAZ01000004">
    <property type="protein sequence ID" value="TDT62345.1"/>
    <property type="molecule type" value="Genomic_DNA"/>
</dbReference>
<evidence type="ECO:0000256" key="2">
    <source>
        <dbReference type="ARBA" id="ARBA00023136"/>
    </source>
</evidence>
<evidence type="ECO:0000256" key="3">
    <source>
        <dbReference type="SAM" id="Phobius"/>
    </source>
</evidence>
<dbReference type="GO" id="GO:0016020">
    <property type="term" value="C:membrane"/>
    <property type="evidence" value="ECO:0007669"/>
    <property type="project" value="InterPro"/>
</dbReference>
<keyword evidence="5" id="KW-1185">Reference proteome</keyword>
<dbReference type="Pfam" id="PF03323">
    <property type="entry name" value="GerA"/>
    <property type="match status" value="1"/>
</dbReference>
<proteinExistence type="inferred from homology"/>
<feature type="transmembrane region" description="Helical" evidence="3">
    <location>
        <begin position="409"/>
        <end position="427"/>
    </location>
</feature>
<evidence type="ECO:0000313" key="5">
    <source>
        <dbReference type="Proteomes" id="UP000295325"/>
    </source>
</evidence>
<dbReference type="PANTHER" id="PTHR22550:SF5">
    <property type="entry name" value="LEUCINE ZIPPER PROTEIN 4"/>
    <property type="match status" value="1"/>
</dbReference>
<reference evidence="4 5" key="1">
    <citation type="submission" date="2019-03" db="EMBL/GenBank/DDBJ databases">
        <title>Genomic Encyclopedia of Type Strains, Phase IV (KMG-IV): sequencing the most valuable type-strain genomes for metagenomic binning, comparative biology and taxonomic classification.</title>
        <authorList>
            <person name="Goeker M."/>
        </authorList>
    </citation>
    <scope>NUCLEOTIDE SEQUENCE [LARGE SCALE GENOMIC DNA]</scope>
    <source>
        <strain evidence="4 5">DSM 24455</strain>
    </source>
</reference>
<feature type="transmembrane region" description="Helical" evidence="3">
    <location>
        <begin position="439"/>
        <end position="464"/>
    </location>
</feature>
<name>A0A4R7KRW9_9CLOT</name>
<keyword evidence="2 3" id="KW-0472">Membrane</keyword>
<dbReference type="AlphaFoldDB" id="A0A4R7KRW9"/>
<evidence type="ECO:0000256" key="1">
    <source>
        <dbReference type="ARBA" id="ARBA00005278"/>
    </source>
</evidence>
<feature type="transmembrane region" description="Helical" evidence="3">
    <location>
        <begin position="313"/>
        <end position="335"/>
    </location>
</feature>